<evidence type="ECO:0000259" key="5">
    <source>
        <dbReference type="PROSITE" id="PS50937"/>
    </source>
</evidence>
<dbReference type="InterPro" id="IPR011256">
    <property type="entry name" value="Reg_factor_effector_dom_sf"/>
</dbReference>
<dbReference type="Gene3D" id="3.20.80.10">
    <property type="entry name" value="Regulatory factor, effector binding domain"/>
    <property type="match status" value="1"/>
</dbReference>
<dbReference type="KEGG" id="vcop:MM50RIKEN_01550"/>
<dbReference type="InterPro" id="IPR009061">
    <property type="entry name" value="DNA-bd_dom_put_sf"/>
</dbReference>
<dbReference type="Pfam" id="PF06445">
    <property type="entry name" value="GyrI-like"/>
    <property type="match status" value="1"/>
</dbReference>
<dbReference type="SUPFAM" id="SSF46955">
    <property type="entry name" value="Putative DNA-binding domain"/>
    <property type="match status" value="1"/>
</dbReference>
<feature type="domain" description="HTH merR-type" evidence="5">
    <location>
        <begin position="8"/>
        <end position="78"/>
    </location>
</feature>
<keyword evidence="4" id="KW-0804">Transcription</keyword>
<dbReference type="PANTHER" id="PTHR30204:SF69">
    <property type="entry name" value="MERR-FAMILY TRANSCRIPTIONAL REGULATOR"/>
    <property type="match status" value="1"/>
</dbReference>
<dbReference type="SMART" id="SM00422">
    <property type="entry name" value="HTH_MERR"/>
    <property type="match status" value="1"/>
</dbReference>
<dbReference type="SUPFAM" id="SSF55136">
    <property type="entry name" value="Probable bacterial effector-binding domain"/>
    <property type="match status" value="1"/>
</dbReference>
<protein>
    <recommendedName>
        <fullName evidence="5">HTH merR-type domain-containing protein</fullName>
    </recommendedName>
</protein>
<dbReference type="GO" id="GO:0003677">
    <property type="term" value="F:DNA binding"/>
    <property type="evidence" value="ECO:0007669"/>
    <property type="project" value="UniProtKB-KW"/>
</dbReference>
<keyword evidence="7" id="KW-1185">Reference proteome</keyword>
<accession>A0A810Q2F1</accession>
<sequence length="261" mass="30213">MSERNSRLMSIGEVAKSLHITRRMILNYEDKGILLPDVKTGSGGNRYYTPETLTRIRAIRRLQTLGISLDEIKLYFEDAADLRDIIARLEKLRDELNLCIEKLQLRVRENSNDAPIIRTIPSQTVYVYRCPSPTVEDRMEIFRDVIPAAMRQYGTDSAKRMYFIDYPIDEPNDINFCVAVPDGSKGPYVQDWPEEEALCLFFHGDYDEIPEVRERLVAYARQQGLKLKGTCRNIYLEGPPHHKDKSKFVTQVALPLVWNEV</sequence>
<dbReference type="Gene3D" id="1.10.1660.10">
    <property type="match status" value="1"/>
</dbReference>
<dbReference type="PROSITE" id="PS50937">
    <property type="entry name" value="HTH_MERR_2"/>
    <property type="match status" value="1"/>
</dbReference>
<evidence type="ECO:0000256" key="1">
    <source>
        <dbReference type="ARBA" id="ARBA00022491"/>
    </source>
</evidence>
<dbReference type="Pfam" id="PF13411">
    <property type="entry name" value="MerR_1"/>
    <property type="match status" value="1"/>
</dbReference>
<dbReference type="CDD" id="cd00592">
    <property type="entry name" value="HTH_MerR-like"/>
    <property type="match status" value="1"/>
</dbReference>
<dbReference type="RefSeq" id="WP_213541358.1">
    <property type="nucleotide sequence ID" value="NZ_AP023418.1"/>
</dbReference>
<keyword evidence="2" id="KW-0805">Transcription regulation</keyword>
<name>A0A810Q2F1_9FIRM</name>
<evidence type="ECO:0000313" key="6">
    <source>
        <dbReference type="EMBL" id="BCK80392.1"/>
    </source>
</evidence>
<reference evidence="6" key="1">
    <citation type="submission" date="2020-09" db="EMBL/GenBank/DDBJ databases">
        <title>New species isolated from human feces.</title>
        <authorList>
            <person name="Kitahara M."/>
            <person name="Shigeno Y."/>
            <person name="Shime M."/>
            <person name="Matsumoto Y."/>
            <person name="Nakamura S."/>
            <person name="Motooka D."/>
            <person name="Fukuoka S."/>
            <person name="Nishikawa H."/>
            <person name="Benno Y."/>
        </authorList>
    </citation>
    <scope>NUCLEOTIDE SEQUENCE</scope>
    <source>
        <strain evidence="6">MM50</strain>
    </source>
</reference>
<dbReference type="InterPro" id="IPR010499">
    <property type="entry name" value="AraC_E-bd"/>
</dbReference>
<dbReference type="InterPro" id="IPR029442">
    <property type="entry name" value="GyrI-like"/>
</dbReference>
<organism evidence="6 7">
    <name type="scientific">Vescimonas coprocola</name>
    <dbReference type="NCBI Taxonomy" id="2714355"/>
    <lineage>
        <taxon>Bacteria</taxon>
        <taxon>Bacillati</taxon>
        <taxon>Bacillota</taxon>
        <taxon>Clostridia</taxon>
        <taxon>Eubacteriales</taxon>
        <taxon>Oscillospiraceae</taxon>
        <taxon>Vescimonas</taxon>
    </lineage>
</organism>
<evidence type="ECO:0000256" key="3">
    <source>
        <dbReference type="ARBA" id="ARBA00023125"/>
    </source>
</evidence>
<dbReference type="GO" id="GO:0003700">
    <property type="term" value="F:DNA-binding transcription factor activity"/>
    <property type="evidence" value="ECO:0007669"/>
    <property type="project" value="InterPro"/>
</dbReference>
<dbReference type="PANTHER" id="PTHR30204">
    <property type="entry name" value="REDOX-CYCLING DRUG-SENSING TRANSCRIPTIONAL ACTIVATOR SOXR"/>
    <property type="match status" value="1"/>
</dbReference>
<dbReference type="Proteomes" id="UP000681035">
    <property type="component" value="Chromosome"/>
</dbReference>
<dbReference type="EMBL" id="AP023418">
    <property type="protein sequence ID" value="BCK80392.1"/>
    <property type="molecule type" value="Genomic_DNA"/>
</dbReference>
<keyword evidence="1" id="KW-0678">Repressor</keyword>
<evidence type="ECO:0000313" key="7">
    <source>
        <dbReference type="Proteomes" id="UP000681035"/>
    </source>
</evidence>
<keyword evidence="3" id="KW-0238">DNA-binding</keyword>
<evidence type="ECO:0000256" key="4">
    <source>
        <dbReference type="ARBA" id="ARBA00023163"/>
    </source>
</evidence>
<dbReference type="InterPro" id="IPR000551">
    <property type="entry name" value="MerR-type_HTH_dom"/>
</dbReference>
<dbReference type="AlphaFoldDB" id="A0A810Q2F1"/>
<dbReference type="SMART" id="SM00871">
    <property type="entry name" value="AraC_E_bind"/>
    <property type="match status" value="1"/>
</dbReference>
<gene>
    <name evidence="6" type="ORF">MM50RIKEN_01550</name>
</gene>
<dbReference type="InterPro" id="IPR047057">
    <property type="entry name" value="MerR_fam"/>
</dbReference>
<evidence type="ECO:0000256" key="2">
    <source>
        <dbReference type="ARBA" id="ARBA00023015"/>
    </source>
</evidence>
<proteinExistence type="predicted"/>